<organism evidence="9 10">
    <name type="scientific">Candidatus Filomicrobium marinum</name>
    <dbReference type="NCBI Taxonomy" id="1608628"/>
    <lineage>
        <taxon>Bacteria</taxon>
        <taxon>Pseudomonadati</taxon>
        <taxon>Pseudomonadota</taxon>
        <taxon>Alphaproteobacteria</taxon>
        <taxon>Hyphomicrobiales</taxon>
        <taxon>Hyphomicrobiaceae</taxon>
        <taxon>Filomicrobium</taxon>
    </lineage>
</organism>
<evidence type="ECO:0000313" key="9">
    <source>
        <dbReference type="EMBL" id="CPR22182.1"/>
    </source>
</evidence>
<evidence type="ECO:0000256" key="3">
    <source>
        <dbReference type="ARBA" id="ARBA00022475"/>
    </source>
</evidence>
<keyword evidence="6 7" id="KW-0472">Membrane</keyword>
<protein>
    <recommendedName>
        <fullName evidence="2 7">Flagellar motor switch protein FliN</fullName>
    </recommendedName>
</protein>
<evidence type="ECO:0000256" key="1">
    <source>
        <dbReference type="ARBA" id="ARBA00009226"/>
    </source>
</evidence>
<evidence type="ECO:0000313" key="10">
    <source>
        <dbReference type="Proteomes" id="UP000033187"/>
    </source>
</evidence>
<evidence type="ECO:0000256" key="4">
    <source>
        <dbReference type="ARBA" id="ARBA00022500"/>
    </source>
</evidence>
<dbReference type="GO" id="GO:0009425">
    <property type="term" value="C:bacterial-type flagellum basal body"/>
    <property type="evidence" value="ECO:0007669"/>
    <property type="project" value="UniProtKB-SubCell"/>
</dbReference>
<evidence type="ECO:0000256" key="7">
    <source>
        <dbReference type="RuleBase" id="RU362074"/>
    </source>
</evidence>
<dbReference type="AlphaFoldDB" id="A0A0D6JKF6"/>
<comment type="subcellular location">
    <subcellularLocation>
        <location evidence="7">Cell membrane</location>
        <topology evidence="7">Peripheral membrane protein</topology>
        <orientation evidence="7">Cytoplasmic side</orientation>
    </subcellularLocation>
    <subcellularLocation>
        <location evidence="7">Bacterial flagellum basal body</location>
    </subcellularLocation>
</comment>
<dbReference type="GO" id="GO:0005886">
    <property type="term" value="C:plasma membrane"/>
    <property type="evidence" value="ECO:0007669"/>
    <property type="project" value="UniProtKB-SubCell"/>
</dbReference>
<dbReference type="InterPro" id="IPR001543">
    <property type="entry name" value="FliN-like_C"/>
</dbReference>
<comment type="function">
    <text evidence="7">FliN is one of three proteins (FliG, FliN, FliM) that form the rotor-mounted switch complex (C ring), located at the base of the basal body. This complex interacts with the CheY and CheZ chemotaxis proteins, in addition to contacting components of the motor that determine the direction of flagellar rotation.</text>
</comment>
<dbReference type="KEGG" id="fiy:BN1229_v1_3615"/>
<dbReference type="Proteomes" id="UP000033187">
    <property type="component" value="Chromosome 1"/>
</dbReference>
<proteinExistence type="inferred from homology"/>
<keyword evidence="7" id="KW-0975">Bacterial flagellum</keyword>
<reference evidence="10" key="1">
    <citation type="submission" date="2015-02" db="EMBL/GenBank/DDBJ databases">
        <authorList>
            <person name="Chooi Y.-H."/>
        </authorList>
    </citation>
    <scope>NUCLEOTIDE SEQUENCE [LARGE SCALE GENOMIC DNA]</scope>
    <source>
        <strain evidence="10">strain Y</strain>
    </source>
</reference>
<accession>A0A0D6JKF6</accession>
<feature type="domain" description="Flagellar motor switch protein FliN-like C-terminal" evidence="8">
    <location>
        <begin position="53"/>
        <end position="125"/>
    </location>
</feature>
<keyword evidence="5 7" id="KW-0283">Flagellar rotation</keyword>
<sequence length="134" mass="14411">MTNETASETEATIEEFATELVETGEEIARSFQGVAGAKAQENPLTAGRNLDVVMRIPVSVRIVLGSTKMPISNLVKLGRGSIIPLDRKVGEAVDIMVNDRVVARGEVVLIDDKESRFGVSLTEVVGWDAVDVSK</sequence>
<dbReference type="Gene3D" id="2.30.330.10">
    <property type="entry name" value="SpoA-like"/>
    <property type="match status" value="1"/>
</dbReference>
<dbReference type="GO" id="GO:0006935">
    <property type="term" value="P:chemotaxis"/>
    <property type="evidence" value="ECO:0007669"/>
    <property type="project" value="UniProtKB-KW"/>
</dbReference>
<evidence type="ECO:0000256" key="5">
    <source>
        <dbReference type="ARBA" id="ARBA00022779"/>
    </source>
</evidence>
<comment type="similarity">
    <text evidence="1 7">Belongs to the FliN/MopA/SpaO family.</text>
</comment>
<dbReference type="KEGG" id="fil:BN1229_v1_3622"/>
<dbReference type="InterPro" id="IPR012826">
    <property type="entry name" value="FliN"/>
</dbReference>
<keyword evidence="4 7" id="KW-0145">Chemotaxis</keyword>
<dbReference type="OrthoDB" id="9790303at2"/>
<dbReference type="Pfam" id="PF01052">
    <property type="entry name" value="FliMN_C"/>
    <property type="match status" value="1"/>
</dbReference>
<dbReference type="RefSeq" id="WP_082101185.1">
    <property type="nucleotide sequence ID" value="NZ_LN829118.1"/>
</dbReference>
<evidence type="ECO:0000259" key="8">
    <source>
        <dbReference type="Pfam" id="PF01052"/>
    </source>
</evidence>
<evidence type="ECO:0000256" key="6">
    <source>
        <dbReference type="ARBA" id="ARBA00023136"/>
    </source>
</evidence>
<dbReference type="InterPro" id="IPR036429">
    <property type="entry name" value="SpoA-like_sf"/>
</dbReference>
<gene>
    <name evidence="9" type="ORF">YBN1229_v1_3615</name>
</gene>
<dbReference type="GO" id="GO:0003774">
    <property type="term" value="F:cytoskeletal motor activity"/>
    <property type="evidence" value="ECO:0007669"/>
    <property type="project" value="UniProtKB-UniRule"/>
</dbReference>
<dbReference type="InterPro" id="IPR051469">
    <property type="entry name" value="FliN/MopA/SpaO"/>
</dbReference>
<dbReference type="InterPro" id="IPR001172">
    <property type="entry name" value="FliN_T3SS_HrcQb"/>
</dbReference>
<dbReference type="PRINTS" id="PR00956">
    <property type="entry name" value="FLGMOTORFLIN"/>
</dbReference>
<name>A0A0D6JKF6_9HYPH</name>
<dbReference type="GO" id="GO:0071973">
    <property type="term" value="P:bacterial-type flagellum-dependent cell motility"/>
    <property type="evidence" value="ECO:0007669"/>
    <property type="project" value="UniProtKB-UniRule"/>
</dbReference>
<dbReference type="NCBIfam" id="TIGR02480">
    <property type="entry name" value="fliN"/>
    <property type="match status" value="1"/>
</dbReference>
<dbReference type="EMBL" id="LN829119">
    <property type="protein sequence ID" value="CPR22182.1"/>
    <property type="molecule type" value="Genomic_DNA"/>
</dbReference>
<keyword evidence="10" id="KW-1185">Reference proteome</keyword>
<evidence type="ECO:0000256" key="2">
    <source>
        <dbReference type="ARBA" id="ARBA00021897"/>
    </source>
</evidence>
<dbReference type="SUPFAM" id="SSF101801">
    <property type="entry name" value="Surface presentation of antigens (SPOA)"/>
    <property type="match status" value="1"/>
</dbReference>
<dbReference type="PANTHER" id="PTHR43484:SF1">
    <property type="entry name" value="FLAGELLAR MOTOR SWITCH PROTEIN FLIN"/>
    <property type="match status" value="1"/>
</dbReference>
<keyword evidence="3 7" id="KW-1003">Cell membrane</keyword>
<dbReference type="PANTHER" id="PTHR43484">
    <property type="match status" value="1"/>
</dbReference>